<name>A0A4R1LFH8_9BACT</name>
<organism evidence="2 3">
    <name type="scientific">Acidipila rosea</name>
    <dbReference type="NCBI Taxonomy" id="768535"/>
    <lineage>
        <taxon>Bacteria</taxon>
        <taxon>Pseudomonadati</taxon>
        <taxon>Acidobacteriota</taxon>
        <taxon>Terriglobia</taxon>
        <taxon>Terriglobales</taxon>
        <taxon>Acidobacteriaceae</taxon>
        <taxon>Acidipila</taxon>
    </lineage>
</organism>
<dbReference type="PANTHER" id="PTHR12110:SF41">
    <property type="entry name" value="INOSOSE DEHYDRATASE"/>
    <property type="match status" value="1"/>
</dbReference>
<dbReference type="SUPFAM" id="SSF51658">
    <property type="entry name" value="Xylose isomerase-like"/>
    <property type="match status" value="1"/>
</dbReference>
<gene>
    <name evidence="2" type="ORF">C7378_0609</name>
</gene>
<evidence type="ECO:0000313" key="3">
    <source>
        <dbReference type="Proteomes" id="UP000295210"/>
    </source>
</evidence>
<comment type="caution">
    <text evidence="2">The sequence shown here is derived from an EMBL/GenBank/DDBJ whole genome shotgun (WGS) entry which is preliminary data.</text>
</comment>
<dbReference type="PANTHER" id="PTHR12110">
    <property type="entry name" value="HYDROXYPYRUVATE ISOMERASE"/>
    <property type="match status" value="1"/>
</dbReference>
<dbReference type="EMBL" id="SMGK01000001">
    <property type="protein sequence ID" value="TCK75623.1"/>
    <property type="molecule type" value="Genomic_DNA"/>
</dbReference>
<accession>A0A4R1LFH8</accession>
<dbReference type="InterPro" id="IPR050312">
    <property type="entry name" value="IolE/XylAMocC-like"/>
</dbReference>
<dbReference type="GO" id="GO:0016853">
    <property type="term" value="F:isomerase activity"/>
    <property type="evidence" value="ECO:0007669"/>
    <property type="project" value="UniProtKB-KW"/>
</dbReference>
<dbReference type="AlphaFoldDB" id="A0A4R1LFH8"/>
<dbReference type="Proteomes" id="UP000295210">
    <property type="component" value="Unassembled WGS sequence"/>
</dbReference>
<evidence type="ECO:0000259" key="1">
    <source>
        <dbReference type="Pfam" id="PF01261"/>
    </source>
</evidence>
<proteinExistence type="predicted"/>
<dbReference type="Pfam" id="PF01261">
    <property type="entry name" value="AP_endonuc_2"/>
    <property type="match status" value="1"/>
</dbReference>
<sequence length="334" mass="38035">MKDGEGRRAGWQMISWPPRFLTEEMRDQKKMTSNRRDFLKISSAALLYNCVAAHASAASPYPLGLPLGLQLYSVREMLPTNYEGTLKQIAELGYREVEAAGFYGHSAAQVKQAMKNSGLRCVSAHYSYNDLQKQFEQVLDFNRELGVSYIICSFPGFKDPARLKGMPYKNQIEAFTIDDWRWNAEQFNHMGEKVRAAGMRFGYHNHTMEFRAQNGVVPYVELLRLTDPALVTMEMDCGWVVVGGGDPVEYLRHYPTRISMLHVKDFKRTEKPTSVTAPPPAAELGQGTIDYRPIFKQAAIAGHIRHCFVEQEEFDKPAMECLKIDADYMRNLKA</sequence>
<feature type="domain" description="Xylose isomerase-like TIM barrel" evidence="1">
    <location>
        <begin position="87"/>
        <end position="313"/>
    </location>
</feature>
<reference evidence="2 3" key="1">
    <citation type="submission" date="2019-03" db="EMBL/GenBank/DDBJ databases">
        <title>Genomic Encyclopedia of Type Strains, Phase IV (KMG-IV): sequencing the most valuable type-strain genomes for metagenomic binning, comparative biology and taxonomic classification.</title>
        <authorList>
            <person name="Goeker M."/>
        </authorList>
    </citation>
    <scope>NUCLEOTIDE SEQUENCE [LARGE SCALE GENOMIC DNA]</scope>
    <source>
        <strain evidence="2 3">DSM 103428</strain>
    </source>
</reference>
<evidence type="ECO:0000313" key="2">
    <source>
        <dbReference type="EMBL" id="TCK75623.1"/>
    </source>
</evidence>
<keyword evidence="2" id="KW-0413">Isomerase</keyword>
<protein>
    <submittedName>
        <fullName evidence="2">Sugar phosphate isomerase/epimerase</fullName>
    </submittedName>
</protein>
<dbReference type="InterPro" id="IPR036237">
    <property type="entry name" value="Xyl_isomerase-like_sf"/>
</dbReference>
<keyword evidence="3" id="KW-1185">Reference proteome</keyword>
<dbReference type="InterPro" id="IPR013022">
    <property type="entry name" value="Xyl_isomerase-like_TIM-brl"/>
</dbReference>
<dbReference type="Gene3D" id="3.20.20.150">
    <property type="entry name" value="Divalent-metal-dependent TIM barrel enzymes"/>
    <property type="match status" value="1"/>
</dbReference>